<comment type="caution">
    <text evidence="1">The sequence shown here is derived from an EMBL/GenBank/DDBJ whole genome shotgun (WGS) entry which is preliminary data.</text>
</comment>
<dbReference type="InterPro" id="IPR053134">
    <property type="entry name" value="RNA-dir_DNA_polymerase"/>
</dbReference>
<name>A0A5A7UPS5_CUCMM</name>
<evidence type="ECO:0000313" key="2">
    <source>
        <dbReference type="Proteomes" id="UP000321393"/>
    </source>
</evidence>
<dbReference type="OrthoDB" id="2431547at2759"/>
<dbReference type="EMBL" id="SSTE01007373">
    <property type="protein sequence ID" value="KAA0056627.1"/>
    <property type="molecule type" value="Genomic_DNA"/>
</dbReference>
<dbReference type="Gene3D" id="3.30.70.270">
    <property type="match status" value="1"/>
</dbReference>
<dbReference type="SUPFAM" id="SSF56672">
    <property type="entry name" value="DNA/RNA polymerases"/>
    <property type="match status" value="1"/>
</dbReference>
<dbReference type="Pfam" id="PF08284">
    <property type="entry name" value="RVP_2"/>
    <property type="match status" value="1"/>
</dbReference>
<accession>A0A5A7UPS5</accession>
<dbReference type="InterPro" id="IPR043502">
    <property type="entry name" value="DNA/RNA_pol_sf"/>
</dbReference>
<dbReference type="Gene3D" id="3.10.10.10">
    <property type="entry name" value="HIV Type 1 Reverse Transcriptase, subunit A, domain 1"/>
    <property type="match status" value="1"/>
</dbReference>
<dbReference type="STRING" id="1194695.A0A5A7UPS5"/>
<keyword evidence="1" id="KW-0808">Transferase</keyword>
<evidence type="ECO:0000313" key="1">
    <source>
        <dbReference type="EMBL" id="KAA0056627.1"/>
    </source>
</evidence>
<keyword evidence="1" id="KW-0695">RNA-directed DNA polymerase</keyword>
<reference evidence="1 2" key="1">
    <citation type="submission" date="2019-08" db="EMBL/GenBank/DDBJ databases">
        <title>Draft genome sequences of two oriental melons (Cucumis melo L. var makuwa).</title>
        <authorList>
            <person name="Kwon S.-Y."/>
        </authorList>
    </citation>
    <scope>NUCLEOTIDE SEQUENCE [LARGE SCALE GENOMIC DNA]</scope>
    <source>
        <strain evidence="2">cv. SW 3</strain>
        <tissue evidence="1">Leaf</tissue>
    </source>
</reference>
<dbReference type="Proteomes" id="UP000321393">
    <property type="component" value="Unassembled WGS sequence"/>
</dbReference>
<dbReference type="PANTHER" id="PTHR24559">
    <property type="entry name" value="TRANSPOSON TY3-I GAG-POL POLYPROTEIN"/>
    <property type="match status" value="1"/>
</dbReference>
<dbReference type="InterPro" id="IPR021109">
    <property type="entry name" value="Peptidase_aspartic_dom_sf"/>
</dbReference>
<dbReference type="PANTHER" id="PTHR24559:SF436">
    <property type="entry name" value="RNA-DIRECTED DNA POLYMERASE HOMOLOG"/>
    <property type="match status" value="1"/>
</dbReference>
<dbReference type="InterPro" id="IPR043128">
    <property type="entry name" value="Rev_trsase/Diguanyl_cyclase"/>
</dbReference>
<sequence length="252" mass="28628">MKAMNSVALPIIGLVKRMVIKLEGWKGPVDFVVVKMDDFDVVLGMEFLLKHQEPPSVAILLGALGKLGETVPKDILCVPEKCYGVMPNSWPKSLSMRRMIDHGIELLPEAKEPVKNTYRMVPPKLAELRKPSKKLLRTGFSRSVRAPYGAPVLFQKKKDRNPQQCIKRCILNKLTVSRKYPIPILPNLFDRSRGVKYFPKSDIRLRYCRVRATKAEGLETTCVIDRLRAYEFPLVPFSLTDAKGGKCCFVQR</sequence>
<dbReference type="AlphaFoldDB" id="A0A5A7UPS5"/>
<keyword evidence="1" id="KW-0548">Nucleotidyltransferase</keyword>
<protein>
    <submittedName>
        <fullName evidence="1">RNA-directed DNA polymerase-like protein</fullName>
    </submittedName>
</protein>
<organism evidence="1 2">
    <name type="scientific">Cucumis melo var. makuwa</name>
    <name type="common">Oriental melon</name>
    <dbReference type="NCBI Taxonomy" id="1194695"/>
    <lineage>
        <taxon>Eukaryota</taxon>
        <taxon>Viridiplantae</taxon>
        <taxon>Streptophyta</taxon>
        <taxon>Embryophyta</taxon>
        <taxon>Tracheophyta</taxon>
        <taxon>Spermatophyta</taxon>
        <taxon>Magnoliopsida</taxon>
        <taxon>eudicotyledons</taxon>
        <taxon>Gunneridae</taxon>
        <taxon>Pentapetalae</taxon>
        <taxon>rosids</taxon>
        <taxon>fabids</taxon>
        <taxon>Cucurbitales</taxon>
        <taxon>Cucurbitaceae</taxon>
        <taxon>Benincaseae</taxon>
        <taxon>Cucumis</taxon>
    </lineage>
</organism>
<dbReference type="Gene3D" id="2.40.70.10">
    <property type="entry name" value="Acid Proteases"/>
    <property type="match status" value="1"/>
</dbReference>
<dbReference type="GO" id="GO:0003964">
    <property type="term" value="F:RNA-directed DNA polymerase activity"/>
    <property type="evidence" value="ECO:0007669"/>
    <property type="project" value="UniProtKB-KW"/>
</dbReference>
<gene>
    <name evidence="1" type="ORF">E6C27_scaffold288G001480</name>
</gene>
<proteinExistence type="predicted"/>